<dbReference type="InterPro" id="IPR011989">
    <property type="entry name" value="ARM-like"/>
</dbReference>
<dbReference type="PROSITE" id="PS50077">
    <property type="entry name" value="HEAT_REPEAT"/>
    <property type="match status" value="1"/>
</dbReference>
<dbReference type="PANTHER" id="PTHR31355">
    <property type="entry name" value="MICROTUBULE-ASSOCIATED PROTEIN TORTIFOLIA1"/>
    <property type="match status" value="1"/>
</dbReference>
<name>A0AAV1Y869_LUPLU</name>
<keyword evidence="7" id="KW-1185">Reference proteome</keyword>
<dbReference type="SMART" id="SM01349">
    <property type="entry name" value="TOG"/>
    <property type="match status" value="1"/>
</dbReference>
<feature type="domain" description="TOG" evidence="5">
    <location>
        <begin position="32"/>
        <end position="269"/>
    </location>
</feature>
<evidence type="ECO:0000256" key="3">
    <source>
        <dbReference type="SAM" id="Coils"/>
    </source>
</evidence>
<dbReference type="AlphaFoldDB" id="A0AAV1Y869"/>
<dbReference type="InterPro" id="IPR033337">
    <property type="entry name" value="TORTIFOLIA1/SINE1-2"/>
</dbReference>
<dbReference type="InterPro" id="IPR016024">
    <property type="entry name" value="ARM-type_fold"/>
</dbReference>
<evidence type="ECO:0000256" key="4">
    <source>
        <dbReference type="SAM" id="MobiDB-lite"/>
    </source>
</evidence>
<evidence type="ECO:0000313" key="7">
    <source>
        <dbReference type="Proteomes" id="UP001497480"/>
    </source>
</evidence>
<protein>
    <recommendedName>
        <fullName evidence="5">TOG domain-containing protein</fullName>
    </recommendedName>
</protein>
<gene>
    <name evidence="6" type="ORF">LLUT_LOCUS31217</name>
</gene>
<proteinExistence type="predicted"/>
<comment type="caution">
    <text evidence="6">The sequence shown here is derived from an EMBL/GenBank/DDBJ whole genome shotgun (WGS) entry which is preliminary data.</text>
</comment>
<dbReference type="InterPro" id="IPR057600">
    <property type="entry name" value="TORTIFOLIA1/SINE1-2_N"/>
</dbReference>
<keyword evidence="1" id="KW-0677">Repeat</keyword>
<dbReference type="Pfam" id="PF24714">
    <property type="entry name" value="TOR1L1_N"/>
    <property type="match status" value="1"/>
</dbReference>
<dbReference type="InterPro" id="IPR021133">
    <property type="entry name" value="HEAT_type_2"/>
</dbReference>
<organism evidence="6 7">
    <name type="scientific">Lupinus luteus</name>
    <name type="common">European yellow lupine</name>
    <dbReference type="NCBI Taxonomy" id="3873"/>
    <lineage>
        <taxon>Eukaryota</taxon>
        <taxon>Viridiplantae</taxon>
        <taxon>Streptophyta</taxon>
        <taxon>Embryophyta</taxon>
        <taxon>Tracheophyta</taxon>
        <taxon>Spermatophyta</taxon>
        <taxon>Magnoliopsida</taxon>
        <taxon>eudicotyledons</taxon>
        <taxon>Gunneridae</taxon>
        <taxon>Pentapetalae</taxon>
        <taxon>rosids</taxon>
        <taxon>fabids</taxon>
        <taxon>Fabales</taxon>
        <taxon>Fabaceae</taxon>
        <taxon>Papilionoideae</taxon>
        <taxon>50 kb inversion clade</taxon>
        <taxon>genistoids sensu lato</taxon>
        <taxon>core genistoids</taxon>
        <taxon>Genisteae</taxon>
        <taxon>Lupinus</taxon>
    </lineage>
</organism>
<feature type="compositionally biased region" description="Polar residues" evidence="4">
    <location>
        <begin position="336"/>
        <end position="350"/>
    </location>
</feature>
<dbReference type="Proteomes" id="UP001497480">
    <property type="component" value="Unassembled WGS sequence"/>
</dbReference>
<dbReference type="EMBL" id="CAXHTB010000022">
    <property type="protein sequence ID" value="CAL0330157.1"/>
    <property type="molecule type" value="Genomic_DNA"/>
</dbReference>
<evidence type="ECO:0000259" key="5">
    <source>
        <dbReference type="SMART" id="SM01349"/>
    </source>
</evidence>
<dbReference type="InterPro" id="IPR034085">
    <property type="entry name" value="TOG"/>
</dbReference>
<dbReference type="GO" id="GO:0005874">
    <property type="term" value="C:microtubule"/>
    <property type="evidence" value="ECO:0007669"/>
    <property type="project" value="InterPro"/>
</dbReference>
<evidence type="ECO:0000313" key="6">
    <source>
        <dbReference type="EMBL" id="CAL0330157.1"/>
    </source>
</evidence>
<reference evidence="6 7" key="1">
    <citation type="submission" date="2024-03" db="EMBL/GenBank/DDBJ databases">
        <authorList>
            <person name="Martinez-Hernandez J."/>
        </authorList>
    </citation>
    <scope>NUCLEOTIDE SEQUENCE [LARGE SCALE GENOMIC DNA]</scope>
</reference>
<dbReference type="SUPFAM" id="SSF48371">
    <property type="entry name" value="ARM repeat"/>
    <property type="match status" value="1"/>
</dbReference>
<dbReference type="Gene3D" id="1.25.10.10">
    <property type="entry name" value="Leucine-rich Repeat Variant"/>
    <property type="match status" value="1"/>
</dbReference>
<feature type="region of interest" description="Disordered" evidence="4">
    <location>
        <begin position="280"/>
        <end position="350"/>
    </location>
</feature>
<evidence type="ECO:0000256" key="2">
    <source>
        <dbReference type="PROSITE-ProRule" id="PRU00103"/>
    </source>
</evidence>
<sequence>MSSQTQKNIKQKVLTCLTKLSDRDTHSLAVAELESIARNLDRTTLSAFLSCILSTDSSDKSRVRKQCVILLGFLAETQCNTLSPYLSKILTAVIRRLRDQDSSVRTACINSVYALSRHVTKQQFSTFVKPLTDALFTEQDQNSQTGTALCLASAIDGAPDPDLVILAKLLPRFEKLLKRDAFKAKMAVMTLIGRVVEVGGASNHAILKSLIPCLVQSLSSGDWATRKAAAEALAVIANVERNNLSEFKAECLKVFENRRFDKVKVVREVMNQMLEAWKQIPDESDEFSPPPQSQSSSEDNANDERNPPDSRNSCNPRSVMGNSRKKSTSVRRSSLPDCSSASNVKNTSALNTNKRMSLDVSRKINLKNWDVQIAVSNDPSAAMANLGDLQETNGSFLERSKKNKSRLSKPEWRHALFNKKPDDKIQKSGGSITGSRVVPYHEESQNSVPVSNVSKDLIQNDKESDNLSSIRNQLNQIEKQQSNLLDLLQKFMGSSECGMRSLETRVHGLELALDEISHDLAISNARMVNYDAPGNACCLIPGAEFLRSKFWRKAQGPYSSSRFSKSGGTPSLAAMHYKDDRNAATRLANHRLRPDGGFITNPLADIHTSAMDFARSEPI</sequence>
<dbReference type="PANTHER" id="PTHR31355:SF8">
    <property type="entry name" value="TORTIFOLIA1-LIKE PROTEIN 3"/>
    <property type="match status" value="1"/>
</dbReference>
<accession>A0AAV1Y869</accession>
<feature type="coiled-coil region" evidence="3">
    <location>
        <begin position="460"/>
        <end position="490"/>
    </location>
</feature>
<keyword evidence="3" id="KW-0175">Coiled coil</keyword>
<feature type="repeat" description="HEAT" evidence="2">
    <location>
        <begin position="89"/>
        <end position="127"/>
    </location>
</feature>
<evidence type="ECO:0000256" key="1">
    <source>
        <dbReference type="ARBA" id="ARBA00022737"/>
    </source>
</evidence>
<dbReference type="FunFam" id="1.25.10.10:FF:000549">
    <property type="entry name" value="ARM repeat superfamily protein"/>
    <property type="match status" value="1"/>
</dbReference>
<dbReference type="GO" id="GO:0008017">
    <property type="term" value="F:microtubule binding"/>
    <property type="evidence" value="ECO:0007669"/>
    <property type="project" value="InterPro"/>
</dbReference>